<feature type="compositionally biased region" description="Polar residues" evidence="2">
    <location>
        <begin position="259"/>
        <end position="271"/>
    </location>
</feature>
<evidence type="ECO:0000313" key="3">
    <source>
        <dbReference type="Proteomes" id="UP000694867"/>
    </source>
</evidence>
<name>A0AAJ7P935_9ACAR</name>
<dbReference type="Proteomes" id="UP000694867">
    <property type="component" value="Unplaced"/>
</dbReference>
<organism evidence="3 4">
    <name type="scientific">Galendromus occidentalis</name>
    <name type="common">western predatory mite</name>
    <dbReference type="NCBI Taxonomy" id="34638"/>
    <lineage>
        <taxon>Eukaryota</taxon>
        <taxon>Metazoa</taxon>
        <taxon>Ecdysozoa</taxon>
        <taxon>Arthropoda</taxon>
        <taxon>Chelicerata</taxon>
        <taxon>Arachnida</taxon>
        <taxon>Acari</taxon>
        <taxon>Parasitiformes</taxon>
        <taxon>Mesostigmata</taxon>
        <taxon>Gamasina</taxon>
        <taxon>Phytoseioidea</taxon>
        <taxon>Phytoseiidae</taxon>
        <taxon>Typhlodrominae</taxon>
        <taxon>Galendromus</taxon>
    </lineage>
</organism>
<dbReference type="RefSeq" id="XP_018493815.1">
    <property type="nucleotide sequence ID" value="XM_018638299.1"/>
</dbReference>
<dbReference type="AlphaFoldDB" id="A0AAJ7P935"/>
<sequence>MHAEQAAMDDFDDFDNELDEILKNAVEEDKSKKPTVLTPSKSSARISLFDDEPRISQGAATSSKENTFLTALFGNSAPTKATTAQEAQRTSQVASSGPPQKLQSDADIDPLDAILSRTKARKAALQPRKQAHQGEHSEHSQKQTVAQEKIPTPQTRPKSPIEEILSGKSNVPRRDYSDYSSESEGESMSSPNLAQKQVQLPPSQGREKQEKKKQPGQARGGLLDVDSLAGINIKKSVDRKPRESDNAQPSVEAEPASINAHTSAGGVTSVAQKEISRKETRTNGEKGVENIGLERHESYGDQVEALRGQLELQRQLLLMKDEAIKQAQDSKSNSWRDGIEQKLEKLSTEQSSFLETIRGGFTDMRQRLSEEFELQKLHEEERRAREERIKLEQEQTRERFEIEVREKYEQTVDRINKANNLLVMKMKSEHERELMMLEKTKQEEIDQVSRAFDQTRSVRDLTNKVYNLVSRLEFLQHSLMSEFCEKMEKRLQMMERKILSGPARVDELTQRLSIIADKATEAQDETRSEVNRLRKEIRSFVDAQEDFRHMLLREHRGLVAQIVADRNMAQVSVPAPQAGRPADIKSSRVPTQSTNAAISQAMFIWRSYQQENL</sequence>
<feature type="compositionally biased region" description="Basic and acidic residues" evidence="2">
    <location>
        <begin position="274"/>
        <end position="290"/>
    </location>
</feature>
<feature type="compositionally biased region" description="Polar residues" evidence="2">
    <location>
        <begin position="79"/>
        <end position="103"/>
    </location>
</feature>
<feature type="region of interest" description="Disordered" evidence="2">
    <location>
        <begin position="25"/>
        <end position="66"/>
    </location>
</feature>
<feature type="compositionally biased region" description="Basic and acidic residues" evidence="2">
    <location>
        <begin position="132"/>
        <end position="141"/>
    </location>
</feature>
<proteinExistence type="predicted"/>
<evidence type="ECO:0000256" key="1">
    <source>
        <dbReference type="SAM" id="Coils"/>
    </source>
</evidence>
<accession>A0AAJ7P935</accession>
<keyword evidence="3" id="KW-1185">Reference proteome</keyword>
<dbReference type="KEGG" id="goe:108863756"/>
<keyword evidence="1" id="KW-0175">Coiled coil</keyword>
<feature type="compositionally biased region" description="Polar residues" evidence="2">
    <location>
        <begin position="142"/>
        <end position="157"/>
    </location>
</feature>
<protein>
    <submittedName>
        <fullName evidence="4">Fas-binding factor 1-like</fullName>
    </submittedName>
</protein>
<reference evidence="4" key="1">
    <citation type="submission" date="2025-08" db="UniProtKB">
        <authorList>
            <consortium name="RefSeq"/>
        </authorList>
    </citation>
    <scope>IDENTIFICATION</scope>
</reference>
<evidence type="ECO:0000313" key="4">
    <source>
        <dbReference type="RefSeq" id="XP_018493815.1"/>
    </source>
</evidence>
<dbReference type="GeneID" id="108863756"/>
<feature type="coiled-coil region" evidence="1">
    <location>
        <begin position="505"/>
        <end position="536"/>
    </location>
</feature>
<feature type="region of interest" description="Disordered" evidence="2">
    <location>
        <begin position="79"/>
        <end position="290"/>
    </location>
</feature>
<feature type="compositionally biased region" description="Polar residues" evidence="2">
    <location>
        <begin position="191"/>
        <end position="202"/>
    </location>
</feature>
<feature type="compositionally biased region" description="Basic and acidic residues" evidence="2">
    <location>
        <begin position="235"/>
        <end position="245"/>
    </location>
</feature>
<evidence type="ECO:0000256" key="2">
    <source>
        <dbReference type="SAM" id="MobiDB-lite"/>
    </source>
</evidence>
<gene>
    <name evidence="4" type="primary">LOC108863756</name>
</gene>
<feature type="compositionally biased region" description="Low complexity" evidence="2">
    <location>
        <begin position="178"/>
        <end position="190"/>
    </location>
</feature>